<reference evidence="1 2" key="1">
    <citation type="journal article" date="2022" name="bioRxiv">
        <title>Genomics of Preaxostyla Flagellates Illuminates Evolutionary Transitions and the Path Towards Mitochondrial Loss.</title>
        <authorList>
            <person name="Novak L.V.F."/>
            <person name="Treitli S.C."/>
            <person name="Pyrih J."/>
            <person name="Halakuc P."/>
            <person name="Pipaliya S.V."/>
            <person name="Vacek V."/>
            <person name="Brzon O."/>
            <person name="Soukal P."/>
            <person name="Eme L."/>
            <person name="Dacks J.B."/>
            <person name="Karnkowska A."/>
            <person name="Elias M."/>
            <person name="Hampl V."/>
        </authorList>
    </citation>
    <scope>NUCLEOTIDE SEQUENCE [LARGE SCALE GENOMIC DNA]</scope>
    <source>
        <strain evidence="1">NAU3</strain>
        <tissue evidence="1">Gut</tissue>
    </source>
</reference>
<name>A0ABQ9X6C0_9EUKA</name>
<sequence>MKRKRLHVRTMSEQTLLEDGEVSLFASITSDWRVVLQDSITREDIQQGCVSLFDQVDSDKSLSQSEINHAIRFLNYTGLHIEYRRHSLNDLLKAALPEEEHRTTRFLSSLINLVSLPSDALRTAVLSFFDVSLRYSPPDFTISVGSTGLLATLFSVLKPHEIPLNDSTIEFHRHLILIVDDILRYSSPEKIITRLDDDTKAAEITEQMYQSFCSYLQNLIATPACPTDRCPGLTLLLTTTKFSLAFIRGLSSSSSPALRKFFGEIWQEISQERASVLGLLSSSDAARIVDPSNHNSVDALAWAKQFESLLGEVSKGRQISDLGVKAVMYFLSQIPARILLDFSSDDTVELKHFGNVVNSSKLDSKAFWTLFTPTRPHHTVLVYSVFREFIRNVDNETFLKHVWNRWFTHFVDAVDPSTVPFTADFITFHTELVKLLKEHLSEIRKSGHELHLAFFKQTKDYIVHLSLHPFALDDKHDDTILDFLSEEDFCPSTNSRTQLIQEEVRREMDESALSSSSPPFILTSDLISPHSDPLILNVVDRIVALLASDSSLDDDTILRICVFCKRGLDHVYLPELFRKAGRSTEQYFHTLESLLSLHVEFYDRAPIKYLLSPRPARLQPTFDEWDDVDLETVLLLIRKRDQNPPSLDFDSNRLDDFILNFAFKSFPTIRHCTARLSPPQFERLLAPSVDRFLRYFIQPRTFKKDERVRRGNLFIDVCNVCDQQASDLIPVIPALTSIDPSFTYFDGTTQMPGDQRVVAQCLGRTGFFSRFVAGLLDEHFHACSVYFHMIVDRGEYRHIKGERLKAIRRTIPNMLEEGWQDAAEFLFVRKDFDCSETQHRLKRMMLFLGANFSDIPGWYETR</sequence>
<evidence type="ECO:0000313" key="2">
    <source>
        <dbReference type="Proteomes" id="UP001281761"/>
    </source>
</evidence>
<evidence type="ECO:0000313" key="1">
    <source>
        <dbReference type="EMBL" id="KAK2947299.1"/>
    </source>
</evidence>
<protein>
    <submittedName>
        <fullName evidence="1">Uncharacterized protein</fullName>
    </submittedName>
</protein>
<proteinExistence type="predicted"/>
<gene>
    <name evidence="1" type="ORF">BLNAU_17775</name>
</gene>
<dbReference type="EMBL" id="JARBJD010000205">
    <property type="protein sequence ID" value="KAK2947299.1"/>
    <property type="molecule type" value="Genomic_DNA"/>
</dbReference>
<organism evidence="1 2">
    <name type="scientific">Blattamonas nauphoetae</name>
    <dbReference type="NCBI Taxonomy" id="2049346"/>
    <lineage>
        <taxon>Eukaryota</taxon>
        <taxon>Metamonada</taxon>
        <taxon>Preaxostyla</taxon>
        <taxon>Oxymonadida</taxon>
        <taxon>Blattamonas</taxon>
    </lineage>
</organism>
<accession>A0ABQ9X6C0</accession>
<comment type="caution">
    <text evidence="1">The sequence shown here is derived from an EMBL/GenBank/DDBJ whole genome shotgun (WGS) entry which is preliminary data.</text>
</comment>
<dbReference type="Proteomes" id="UP001281761">
    <property type="component" value="Unassembled WGS sequence"/>
</dbReference>
<keyword evidence="2" id="KW-1185">Reference proteome</keyword>